<protein>
    <submittedName>
        <fullName evidence="3">L-ribulose-5-phosphate 3-epimerase</fullName>
        <ecNumber evidence="3">5.1.3.22</ecNumber>
    </submittedName>
</protein>
<evidence type="ECO:0000256" key="1">
    <source>
        <dbReference type="ARBA" id="ARBA00023235"/>
    </source>
</evidence>
<sequence>MDKNRYELGLYEKAMPNNLTWKEKLELTRESGFDYLEMSVDESDEKLARLDWTQEERDHIKETMIETGVPIRSMCLSGHRKYPLGSREEAIRNRSLEIMEKAIDLAYDLGIRIIQLAGYDVYYEAGDETTRKLFEENLKACVEMAARKGVVLGFETMETPFMDTVEKA</sequence>
<dbReference type="Gene3D" id="3.20.20.150">
    <property type="entry name" value="Divalent-metal-dependent TIM barrel enzymes"/>
    <property type="match status" value="1"/>
</dbReference>
<evidence type="ECO:0000259" key="2">
    <source>
        <dbReference type="Pfam" id="PF01261"/>
    </source>
</evidence>
<dbReference type="AlphaFoldDB" id="A0A7X9NK15"/>
<dbReference type="Pfam" id="PF01261">
    <property type="entry name" value="AP_endonuc_2"/>
    <property type="match status" value="1"/>
</dbReference>
<evidence type="ECO:0000313" key="4">
    <source>
        <dbReference type="Proteomes" id="UP000540014"/>
    </source>
</evidence>
<dbReference type="SUPFAM" id="SSF51658">
    <property type="entry name" value="Xylose isomerase-like"/>
    <property type="match status" value="1"/>
</dbReference>
<dbReference type="RefSeq" id="WP_168966934.1">
    <property type="nucleotide sequence ID" value="NZ_JABAFR010000082.1"/>
</dbReference>
<organism evidence="3 4">
    <name type="scientific">Faecalicoccus pleomorphus</name>
    <dbReference type="NCBI Taxonomy" id="1323"/>
    <lineage>
        <taxon>Bacteria</taxon>
        <taxon>Bacillati</taxon>
        <taxon>Bacillota</taxon>
        <taxon>Erysipelotrichia</taxon>
        <taxon>Erysipelotrichales</taxon>
        <taxon>Erysipelotrichaceae</taxon>
        <taxon>Faecalicoccus</taxon>
    </lineage>
</organism>
<dbReference type="Proteomes" id="UP000540014">
    <property type="component" value="Unassembled WGS sequence"/>
</dbReference>
<dbReference type="EC" id="5.1.3.22" evidence="3"/>
<evidence type="ECO:0000313" key="3">
    <source>
        <dbReference type="EMBL" id="NME45590.1"/>
    </source>
</evidence>
<feature type="non-terminal residue" evidence="3">
    <location>
        <position position="168"/>
    </location>
</feature>
<accession>A0A7X9NK15</accession>
<dbReference type="GO" id="GO:0034015">
    <property type="term" value="F:L-ribulose-5-phosphate 3-epimerase activity"/>
    <property type="evidence" value="ECO:0007669"/>
    <property type="project" value="UniProtKB-EC"/>
</dbReference>
<gene>
    <name evidence="3" type="ORF">HF861_12055</name>
</gene>
<dbReference type="PANTHER" id="PTHR43489:SF1">
    <property type="entry name" value="L-RIBULOSE-5-PHOSPHATE 3-EPIMERASE SGBU-RELATED"/>
    <property type="match status" value="1"/>
</dbReference>
<dbReference type="InterPro" id="IPR013022">
    <property type="entry name" value="Xyl_isomerase-like_TIM-brl"/>
</dbReference>
<dbReference type="InterPro" id="IPR036237">
    <property type="entry name" value="Xyl_isomerase-like_sf"/>
</dbReference>
<proteinExistence type="predicted"/>
<dbReference type="InterPro" id="IPR050417">
    <property type="entry name" value="Sugar_Epim/Isomerase"/>
</dbReference>
<keyword evidence="1 3" id="KW-0413">Isomerase</keyword>
<name>A0A7X9NK15_9FIRM</name>
<comment type="caution">
    <text evidence="3">The sequence shown here is derived from an EMBL/GenBank/DDBJ whole genome shotgun (WGS) entry which is preliminary data.</text>
</comment>
<dbReference type="EMBL" id="JABAFR010000082">
    <property type="protein sequence ID" value="NME45590.1"/>
    <property type="molecule type" value="Genomic_DNA"/>
</dbReference>
<reference evidence="3 4" key="1">
    <citation type="submission" date="2020-04" db="EMBL/GenBank/DDBJ databases">
        <authorList>
            <person name="Hitch T.C.A."/>
            <person name="Wylensek D."/>
            <person name="Clavel T."/>
        </authorList>
    </citation>
    <scope>NUCLEOTIDE SEQUENCE [LARGE SCALE GENOMIC DNA]</scope>
    <source>
        <strain evidence="3 4">BSM-383-APC-22F</strain>
    </source>
</reference>
<dbReference type="GO" id="GO:0019852">
    <property type="term" value="P:L-ascorbic acid metabolic process"/>
    <property type="evidence" value="ECO:0007669"/>
    <property type="project" value="TreeGrafter"/>
</dbReference>
<dbReference type="NCBIfam" id="NF009689">
    <property type="entry name" value="PRK13210.1"/>
    <property type="match status" value="1"/>
</dbReference>
<feature type="domain" description="Xylose isomerase-like TIM barrel" evidence="2">
    <location>
        <begin position="26"/>
        <end position="167"/>
    </location>
</feature>
<dbReference type="PANTHER" id="PTHR43489">
    <property type="entry name" value="ISOMERASE"/>
    <property type="match status" value="1"/>
</dbReference>